<keyword evidence="5" id="KW-0963">Cytoplasm</keyword>
<keyword evidence="5" id="KW-0547">Nucleotide-binding</keyword>
<dbReference type="InterPro" id="IPR029045">
    <property type="entry name" value="ClpP/crotonase-like_dom_sf"/>
</dbReference>
<feature type="domain" description="CoA carboxyltransferase N-terminal" evidence="6">
    <location>
        <begin position="1"/>
        <end position="219"/>
    </location>
</feature>
<dbReference type="HAMAP" id="MF_01395">
    <property type="entry name" value="AcetylCoA_CT_beta"/>
    <property type="match status" value="1"/>
</dbReference>
<keyword evidence="5" id="KW-0067">ATP-binding</keyword>
<evidence type="ECO:0000256" key="5">
    <source>
        <dbReference type="HAMAP-Rule" id="MF_01395"/>
    </source>
</evidence>
<evidence type="ECO:0000256" key="2">
    <source>
        <dbReference type="ARBA" id="ARBA00022679"/>
    </source>
</evidence>
<gene>
    <name evidence="5" type="primary">accD</name>
    <name evidence="7" type="ORF">J2S03_003011</name>
</gene>
<evidence type="ECO:0000259" key="6">
    <source>
        <dbReference type="PROSITE" id="PS50980"/>
    </source>
</evidence>
<dbReference type="PROSITE" id="PS50980">
    <property type="entry name" value="COA_CT_NTER"/>
    <property type="match status" value="1"/>
</dbReference>
<comment type="catalytic activity">
    <reaction evidence="5">
        <text>N(6)-carboxybiotinyl-L-lysyl-[protein] + acetyl-CoA = N(6)-biotinyl-L-lysyl-[protein] + malonyl-CoA</text>
        <dbReference type="Rhea" id="RHEA:54728"/>
        <dbReference type="Rhea" id="RHEA-COMP:10505"/>
        <dbReference type="Rhea" id="RHEA-COMP:10506"/>
        <dbReference type="ChEBI" id="CHEBI:57288"/>
        <dbReference type="ChEBI" id="CHEBI:57384"/>
        <dbReference type="ChEBI" id="CHEBI:83144"/>
        <dbReference type="ChEBI" id="CHEBI:83145"/>
        <dbReference type="EC" id="2.1.3.15"/>
    </reaction>
</comment>
<comment type="similarity">
    <text evidence="5">Belongs to the AccD/PCCB family.</text>
</comment>
<dbReference type="Pfam" id="PF01039">
    <property type="entry name" value="Carboxyl_trans"/>
    <property type="match status" value="1"/>
</dbReference>
<keyword evidence="8" id="KW-1185">Reference proteome</keyword>
<dbReference type="GO" id="GO:0003989">
    <property type="term" value="F:acetyl-CoA carboxylase activity"/>
    <property type="evidence" value="ECO:0007669"/>
    <property type="project" value="UniProtKB-EC"/>
</dbReference>
<keyword evidence="3" id="KW-0863">Zinc-finger</keyword>
<dbReference type="InterPro" id="IPR011762">
    <property type="entry name" value="COA_CT_N"/>
</dbReference>
<reference evidence="7 8" key="1">
    <citation type="submission" date="2023-07" db="EMBL/GenBank/DDBJ databases">
        <title>Genomic Encyclopedia of Type Strains, Phase IV (KMG-IV): sequencing the most valuable type-strain genomes for metagenomic binning, comparative biology and taxonomic classification.</title>
        <authorList>
            <person name="Goeker M."/>
        </authorList>
    </citation>
    <scope>NUCLEOTIDE SEQUENCE [LARGE SCALE GENOMIC DNA]</scope>
    <source>
        <strain evidence="7 8">DSM 4006</strain>
    </source>
</reference>
<keyword evidence="7" id="KW-0436">Ligase</keyword>
<dbReference type="GO" id="GO:0016740">
    <property type="term" value="F:transferase activity"/>
    <property type="evidence" value="ECO:0007669"/>
    <property type="project" value="UniProtKB-KW"/>
</dbReference>
<comment type="function">
    <text evidence="5">Component of the acetyl coenzyme A carboxylase (ACC) complex. Biotin carboxylase (BC) catalyzes the carboxylation of biotin on its carrier protein (BCCP) and then the CO(2) group is transferred by the transcarboxylase to acetyl-CoA to form malonyl-CoA.</text>
</comment>
<dbReference type="InterPro" id="IPR034733">
    <property type="entry name" value="AcCoA_carboxyl_beta"/>
</dbReference>
<proteinExistence type="inferred from homology"/>
<dbReference type="EC" id="2.1.3.15" evidence="5"/>
<dbReference type="EMBL" id="JAUSTP010000032">
    <property type="protein sequence ID" value="MDQ0191143.1"/>
    <property type="molecule type" value="Genomic_DNA"/>
</dbReference>
<comment type="subunit">
    <text evidence="5">Acetyl-CoA carboxylase is a heterohexamer composed of biotin carboxyl carrier protein (AccB), biotin carboxylase (AccC) and two subunits each of ACCase subunit alpha (AccA) and ACCase subunit beta (AccD).</text>
</comment>
<dbReference type="PANTHER" id="PTHR42995:SF5">
    <property type="entry name" value="ACETYL-COENZYME A CARBOXYLASE CARBOXYL TRANSFERASE SUBUNIT BETA, CHLOROPLASTIC"/>
    <property type="match status" value="1"/>
</dbReference>
<evidence type="ECO:0000256" key="4">
    <source>
        <dbReference type="ARBA" id="ARBA00023098"/>
    </source>
</evidence>
<sequence length="219" mass="23483">MDEGSFVEYDAGLTSVDPLQFPGYLAKVKKAQDDTGLAEGAVTGEGTLAGHPVVIGVMDARFIMGSMGAAVGEKLTRAMERALEKRIPMLLFTASGGARMQEGVLSLMQMAKTSVALERLHEEGVLFVSIITNPTTGGVSASFASLGDIILAEPGALFGFAGRRVIEQTIRQKLPDDFQTAEFMLQHGMVDKVVARKDMRETLAVILRVHASRGWARGE</sequence>
<name>A0ABT9XLH1_9BACL</name>
<dbReference type="InterPro" id="IPR000438">
    <property type="entry name" value="Acetyl_CoA_COase_Trfase_b_su"/>
</dbReference>
<dbReference type="Proteomes" id="UP001232973">
    <property type="component" value="Unassembled WGS sequence"/>
</dbReference>
<accession>A0ABT9XLH1</accession>
<keyword evidence="3" id="KW-0862">Zinc</keyword>
<keyword evidence="4 5" id="KW-0443">Lipid metabolism</keyword>
<dbReference type="SUPFAM" id="SSF52096">
    <property type="entry name" value="ClpP/crotonase"/>
    <property type="match status" value="1"/>
</dbReference>
<comment type="pathway">
    <text evidence="5">Lipid metabolism; malonyl-CoA biosynthesis; malonyl-CoA from acetyl-CoA: step 1/1.</text>
</comment>
<keyword evidence="3" id="KW-0479">Metal-binding</keyword>
<dbReference type="PRINTS" id="PR01070">
    <property type="entry name" value="ACCCTRFRASEB"/>
</dbReference>
<dbReference type="PANTHER" id="PTHR42995">
    <property type="entry name" value="ACETYL-COENZYME A CARBOXYLASE CARBOXYL TRANSFERASE SUBUNIT BETA, CHLOROPLASTIC"/>
    <property type="match status" value="1"/>
</dbReference>
<comment type="caution">
    <text evidence="7">The sequence shown here is derived from an EMBL/GenBank/DDBJ whole genome shotgun (WGS) entry which is preliminary data.</text>
</comment>
<keyword evidence="2 5" id="KW-0808">Transferase</keyword>
<comment type="caution">
    <text evidence="5">Lacks conserved residue(s) required for the propagation of feature annotation.</text>
</comment>
<dbReference type="NCBIfam" id="TIGR00515">
    <property type="entry name" value="accD"/>
    <property type="match status" value="1"/>
</dbReference>
<evidence type="ECO:0000313" key="8">
    <source>
        <dbReference type="Proteomes" id="UP001232973"/>
    </source>
</evidence>
<organism evidence="7 8">
    <name type="scientific">Alicyclobacillus cycloheptanicus</name>
    <dbReference type="NCBI Taxonomy" id="1457"/>
    <lineage>
        <taxon>Bacteria</taxon>
        <taxon>Bacillati</taxon>
        <taxon>Bacillota</taxon>
        <taxon>Bacilli</taxon>
        <taxon>Bacillales</taxon>
        <taxon>Alicyclobacillaceae</taxon>
        <taxon>Alicyclobacillus</taxon>
    </lineage>
</organism>
<evidence type="ECO:0000313" key="7">
    <source>
        <dbReference type="EMBL" id="MDQ0191143.1"/>
    </source>
</evidence>
<evidence type="ECO:0000256" key="3">
    <source>
        <dbReference type="ARBA" id="ARBA00022771"/>
    </source>
</evidence>
<keyword evidence="5" id="KW-0275">Fatty acid biosynthesis</keyword>
<keyword evidence="1 5" id="KW-0444">Lipid biosynthesis</keyword>
<dbReference type="Gene3D" id="3.90.226.10">
    <property type="entry name" value="2-enoyl-CoA Hydratase, Chain A, domain 1"/>
    <property type="match status" value="1"/>
</dbReference>
<keyword evidence="5" id="KW-0276">Fatty acid metabolism</keyword>
<evidence type="ECO:0000256" key="1">
    <source>
        <dbReference type="ARBA" id="ARBA00022516"/>
    </source>
</evidence>
<comment type="subcellular location">
    <subcellularLocation>
        <location evidence="5">Cytoplasm</location>
    </subcellularLocation>
</comment>
<protein>
    <recommendedName>
        <fullName evidence="5">Acetyl-coenzyme A carboxylase carboxyl transferase subunit beta</fullName>
        <shortName evidence="5">ACCase subunit beta</shortName>
        <shortName evidence="5">Acetyl-CoA carboxylase carboxyltransferase subunit beta</shortName>
        <ecNumber evidence="5">2.1.3.15</ecNumber>
    </recommendedName>
</protein>